<protein>
    <submittedName>
        <fullName evidence="3">Uncharacterized protein</fullName>
    </submittedName>
</protein>
<keyword evidence="2" id="KW-1133">Transmembrane helix</keyword>
<feature type="region of interest" description="Disordered" evidence="1">
    <location>
        <begin position="1"/>
        <end position="33"/>
    </location>
</feature>
<dbReference type="RefSeq" id="WP_093262014.1">
    <property type="nucleotide sequence ID" value="NZ_FNKK01000002.1"/>
</dbReference>
<sequence length="172" mass="18242">MARMDVSKGSFRSGTRRDGLLAHGPRGSRGGGDDGALASGAVMIMLGVLAGVVLASAARRLRRRHASADREGWTVVTVFREPSDLTGPDRPGALADLAEHHKLRITPAPGGRGSEVAVWPGGGRARERLRAAKQLLETGEVLRVEGQPEGRRTLFGRAALPVGRRLARRGMS</sequence>
<name>A0A1H1HQS4_9ACTN</name>
<organism evidence="3 4">
    <name type="scientific">Thermostaphylospora chromogena</name>
    <dbReference type="NCBI Taxonomy" id="35622"/>
    <lineage>
        <taxon>Bacteria</taxon>
        <taxon>Bacillati</taxon>
        <taxon>Actinomycetota</taxon>
        <taxon>Actinomycetes</taxon>
        <taxon>Streptosporangiales</taxon>
        <taxon>Thermomonosporaceae</taxon>
        <taxon>Thermostaphylospora</taxon>
    </lineage>
</organism>
<dbReference type="EMBL" id="FNKK01000002">
    <property type="protein sequence ID" value="SDR27478.1"/>
    <property type="molecule type" value="Genomic_DNA"/>
</dbReference>
<evidence type="ECO:0000256" key="1">
    <source>
        <dbReference type="SAM" id="MobiDB-lite"/>
    </source>
</evidence>
<keyword evidence="2" id="KW-0812">Transmembrane</keyword>
<dbReference type="Proteomes" id="UP000217103">
    <property type="component" value="Unassembled WGS sequence"/>
</dbReference>
<feature type="transmembrane region" description="Helical" evidence="2">
    <location>
        <begin position="36"/>
        <end position="57"/>
    </location>
</feature>
<evidence type="ECO:0000256" key="2">
    <source>
        <dbReference type="SAM" id="Phobius"/>
    </source>
</evidence>
<keyword evidence="4" id="KW-1185">Reference proteome</keyword>
<gene>
    <name evidence="3" type="ORF">SAMN04489764_4685</name>
</gene>
<evidence type="ECO:0000313" key="4">
    <source>
        <dbReference type="Proteomes" id="UP000217103"/>
    </source>
</evidence>
<dbReference type="AlphaFoldDB" id="A0A1H1HQS4"/>
<evidence type="ECO:0000313" key="3">
    <source>
        <dbReference type="EMBL" id="SDR27478.1"/>
    </source>
</evidence>
<reference evidence="3 4" key="1">
    <citation type="submission" date="2016-10" db="EMBL/GenBank/DDBJ databases">
        <authorList>
            <person name="de Groot N.N."/>
        </authorList>
    </citation>
    <scope>NUCLEOTIDE SEQUENCE [LARGE SCALE GENOMIC DNA]</scope>
    <source>
        <strain evidence="3 4">DSM 43794</strain>
    </source>
</reference>
<accession>A0A1H1HQS4</accession>
<dbReference type="STRING" id="35622.SAMN04489764_4685"/>
<proteinExistence type="predicted"/>
<keyword evidence="2" id="KW-0472">Membrane</keyword>
<dbReference type="OrthoDB" id="3695445at2"/>